<reference evidence="12" key="1">
    <citation type="submission" date="2020-08" db="EMBL/GenBank/DDBJ databases">
        <title>Lewinella bacteria from marine environments.</title>
        <authorList>
            <person name="Zhong Y."/>
        </authorList>
    </citation>
    <scope>NUCLEOTIDE SEQUENCE</scope>
    <source>
        <strain evidence="12">KCTC 42187</strain>
    </source>
</reference>
<dbReference type="RefSeq" id="WP_187467821.1">
    <property type="nucleotide sequence ID" value="NZ_JACSIT010000141.1"/>
</dbReference>
<dbReference type="FunFam" id="3.40.50.300:FF:000040">
    <property type="entry name" value="GTPase Der"/>
    <property type="match status" value="1"/>
</dbReference>
<feature type="binding site" evidence="8">
    <location>
        <begin position="226"/>
        <end position="230"/>
    </location>
    <ligand>
        <name>GTP</name>
        <dbReference type="ChEBI" id="CHEBI:37565"/>
        <label>2</label>
    </ligand>
</feature>
<evidence type="ECO:0000256" key="10">
    <source>
        <dbReference type="RuleBase" id="RU004481"/>
    </source>
</evidence>
<keyword evidence="5 8" id="KW-0547">Nucleotide-binding</keyword>
<name>A0A923T8M9_9BACT</name>
<dbReference type="Pfam" id="PF14714">
    <property type="entry name" value="KH_dom-like"/>
    <property type="match status" value="1"/>
</dbReference>
<dbReference type="FunFam" id="3.40.50.300:FF:000953">
    <property type="entry name" value="GTPase Der"/>
    <property type="match status" value="1"/>
</dbReference>
<keyword evidence="3 8" id="KW-0690">Ribosome biogenesis</keyword>
<gene>
    <name evidence="8 12" type="primary">der</name>
    <name evidence="12" type="ORF">H9S92_16660</name>
</gene>
<evidence type="ECO:0000256" key="8">
    <source>
        <dbReference type="HAMAP-Rule" id="MF_00195"/>
    </source>
</evidence>
<sequence length="433" mass="49177">MDIVAIVGRPNVGKSTLFNRLIGEKQSIVDNVSGVTRDRQYGQSNWNGKEFAVVDTGGFVRNSEDVFEAAIRDQVQIAIDEATVILFMVDVSTGLTDLDEQVAHLLRRAKKPVVLAVNKVDNHTRQLEANEFWSLGFEETFFLSSVTGSGTGELLDAVVEHVENREEPERTIPHVAVVGQPNAGKSSFINALLGEERNIVTDIAGTTRDSIHSHYNKYEREFMLIDTAGIRKKAKVYENLEFYSVMRAIRAIEESDVVVLIVDATDGVEGQDLAIFRIAQKRNKGIVVAINKWDLVLDKETNTARDYELKVRERFAPFNDLPIIFMSVLEKQRIMKVVDATMQVYENRTRRIPTSQLNDVMQAAMERYSPPNYRGKEISIKYVVQLPLAYPAFAFYCNHPQHINDSYKNYLENQIRANFEFSGVPISIFFRKK</sequence>
<evidence type="ECO:0000256" key="7">
    <source>
        <dbReference type="ARBA" id="ARBA00032345"/>
    </source>
</evidence>
<comment type="caution">
    <text evidence="12">The sequence shown here is derived from an EMBL/GenBank/DDBJ whole genome shotgun (WGS) entry which is preliminary data.</text>
</comment>
<comment type="function">
    <text evidence="8 10">GTPase that plays an essential role in the late steps of ribosome biogenesis.</text>
</comment>
<evidence type="ECO:0000256" key="6">
    <source>
        <dbReference type="ARBA" id="ARBA00023134"/>
    </source>
</evidence>
<dbReference type="InterPro" id="IPR031166">
    <property type="entry name" value="G_ENGA"/>
</dbReference>
<dbReference type="Gene3D" id="3.30.300.20">
    <property type="match status" value="1"/>
</dbReference>
<evidence type="ECO:0000256" key="3">
    <source>
        <dbReference type="ARBA" id="ARBA00022517"/>
    </source>
</evidence>
<feature type="domain" description="EngA-type G" evidence="11">
    <location>
        <begin position="2"/>
        <end position="166"/>
    </location>
</feature>
<dbReference type="GO" id="GO:0043022">
    <property type="term" value="F:ribosome binding"/>
    <property type="evidence" value="ECO:0007669"/>
    <property type="project" value="TreeGrafter"/>
</dbReference>
<keyword evidence="4 10" id="KW-0677">Repeat</keyword>
<dbReference type="PROSITE" id="PS51712">
    <property type="entry name" value="G_ENGA"/>
    <property type="match status" value="2"/>
</dbReference>
<dbReference type="PANTHER" id="PTHR43834">
    <property type="entry name" value="GTPASE DER"/>
    <property type="match status" value="1"/>
</dbReference>
<dbReference type="InterPro" id="IPR015946">
    <property type="entry name" value="KH_dom-like_a/b"/>
</dbReference>
<dbReference type="CDD" id="cd01894">
    <property type="entry name" value="EngA1"/>
    <property type="match status" value="1"/>
</dbReference>
<feature type="binding site" evidence="8">
    <location>
        <begin position="179"/>
        <end position="186"/>
    </location>
    <ligand>
        <name>GTP</name>
        <dbReference type="ChEBI" id="CHEBI:37565"/>
        <label>2</label>
    </ligand>
</feature>
<dbReference type="EMBL" id="JACSIT010000141">
    <property type="protein sequence ID" value="MBC6995800.1"/>
    <property type="molecule type" value="Genomic_DNA"/>
</dbReference>
<accession>A0A923T8M9</accession>
<evidence type="ECO:0000256" key="4">
    <source>
        <dbReference type="ARBA" id="ARBA00022737"/>
    </source>
</evidence>
<dbReference type="NCBIfam" id="TIGR03594">
    <property type="entry name" value="GTPase_EngA"/>
    <property type="match status" value="1"/>
</dbReference>
<dbReference type="Pfam" id="PF01926">
    <property type="entry name" value="MMR_HSR1"/>
    <property type="match status" value="2"/>
</dbReference>
<protein>
    <recommendedName>
        <fullName evidence="2 8">GTPase Der</fullName>
    </recommendedName>
    <alternativeName>
        <fullName evidence="7 8">GTP-binding protein EngA</fullName>
    </alternativeName>
</protein>
<comment type="subunit">
    <text evidence="8">Associates with the 50S ribosomal subunit.</text>
</comment>
<evidence type="ECO:0000313" key="13">
    <source>
        <dbReference type="Proteomes" id="UP000650081"/>
    </source>
</evidence>
<evidence type="ECO:0000256" key="1">
    <source>
        <dbReference type="ARBA" id="ARBA00008279"/>
    </source>
</evidence>
<dbReference type="CDD" id="cd01895">
    <property type="entry name" value="EngA2"/>
    <property type="match status" value="1"/>
</dbReference>
<evidence type="ECO:0000313" key="12">
    <source>
        <dbReference type="EMBL" id="MBC6995800.1"/>
    </source>
</evidence>
<keyword evidence="13" id="KW-1185">Reference proteome</keyword>
<dbReference type="GO" id="GO:0042254">
    <property type="term" value="P:ribosome biogenesis"/>
    <property type="evidence" value="ECO:0007669"/>
    <property type="project" value="UniProtKB-KW"/>
</dbReference>
<dbReference type="PIRSF" id="PIRSF006485">
    <property type="entry name" value="GTP-binding_EngA"/>
    <property type="match status" value="1"/>
</dbReference>
<feature type="binding site" evidence="8">
    <location>
        <begin position="8"/>
        <end position="15"/>
    </location>
    <ligand>
        <name>GTP</name>
        <dbReference type="ChEBI" id="CHEBI:37565"/>
        <label>1</label>
    </ligand>
</feature>
<dbReference type="AlphaFoldDB" id="A0A923T8M9"/>
<keyword evidence="6 8" id="KW-0342">GTP-binding</keyword>
<dbReference type="FunFam" id="3.30.300.20:FF:000004">
    <property type="entry name" value="GTPase Der"/>
    <property type="match status" value="1"/>
</dbReference>
<evidence type="ECO:0000256" key="5">
    <source>
        <dbReference type="ARBA" id="ARBA00022741"/>
    </source>
</evidence>
<dbReference type="InterPro" id="IPR032859">
    <property type="entry name" value="KH_dom-like"/>
</dbReference>
<evidence type="ECO:0000259" key="11">
    <source>
        <dbReference type="PROSITE" id="PS51712"/>
    </source>
</evidence>
<dbReference type="SUPFAM" id="SSF52540">
    <property type="entry name" value="P-loop containing nucleoside triphosphate hydrolases"/>
    <property type="match status" value="2"/>
</dbReference>
<feature type="binding site" evidence="8">
    <location>
        <begin position="55"/>
        <end position="59"/>
    </location>
    <ligand>
        <name>GTP</name>
        <dbReference type="ChEBI" id="CHEBI:37565"/>
        <label>1</label>
    </ligand>
</feature>
<feature type="binding site" evidence="8">
    <location>
        <begin position="291"/>
        <end position="294"/>
    </location>
    <ligand>
        <name>GTP</name>
        <dbReference type="ChEBI" id="CHEBI:37565"/>
        <label>2</label>
    </ligand>
</feature>
<evidence type="ECO:0000256" key="2">
    <source>
        <dbReference type="ARBA" id="ARBA00020953"/>
    </source>
</evidence>
<evidence type="ECO:0000256" key="9">
    <source>
        <dbReference type="PROSITE-ProRule" id="PRU01049"/>
    </source>
</evidence>
<dbReference type="GO" id="GO:0005525">
    <property type="term" value="F:GTP binding"/>
    <property type="evidence" value="ECO:0007669"/>
    <property type="project" value="UniProtKB-UniRule"/>
</dbReference>
<organism evidence="12 13">
    <name type="scientific">Neolewinella lacunae</name>
    <dbReference type="NCBI Taxonomy" id="1517758"/>
    <lineage>
        <taxon>Bacteria</taxon>
        <taxon>Pseudomonadati</taxon>
        <taxon>Bacteroidota</taxon>
        <taxon>Saprospiria</taxon>
        <taxon>Saprospirales</taxon>
        <taxon>Lewinellaceae</taxon>
        <taxon>Neolewinella</taxon>
    </lineage>
</organism>
<dbReference type="PRINTS" id="PR00326">
    <property type="entry name" value="GTP1OBG"/>
</dbReference>
<feature type="domain" description="EngA-type G" evidence="11">
    <location>
        <begin position="173"/>
        <end position="349"/>
    </location>
</feature>
<comment type="similarity">
    <text evidence="1 8 9 10">Belongs to the TRAFAC class TrmE-Era-EngA-EngB-Septin-like GTPase superfamily. EngA (Der) GTPase family.</text>
</comment>
<dbReference type="PANTHER" id="PTHR43834:SF6">
    <property type="entry name" value="GTPASE DER"/>
    <property type="match status" value="1"/>
</dbReference>
<dbReference type="HAMAP" id="MF_00195">
    <property type="entry name" value="GTPase_Der"/>
    <property type="match status" value="1"/>
</dbReference>
<dbReference type="InterPro" id="IPR027417">
    <property type="entry name" value="P-loop_NTPase"/>
</dbReference>
<dbReference type="Proteomes" id="UP000650081">
    <property type="component" value="Unassembled WGS sequence"/>
</dbReference>
<proteinExistence type="inferred from homology"/>
<dbReference type="InterPro" id="IPR005225">
    <property type="entry name" value="Small_GTP-bd"/>
</dbReference>
<dbReference type="Gene3D" id="3.40.50.300">
    <property type="entry name" value="P-loop containing nucleotide triphosphate hydrolases"/>
    <property type="match status" value="2"/>
</dbReference>
<dbReference type="InterPro" id="IPR006073">
    <property type="entry name" value="GTP-bd"/>
</dbReference>
<dbReference type="InterPro" id="IPR016484">
    <property type="entry name" value="GTPase_Der"/>
</dbReference>
<feature type="binding site" evidence="8">
    <location>
        <begin position="118"/>
        <end position="121"/>
    </location>
    <ligand>
        <name>GTP</name>
        <dbReference type="ChEBI" id="CHEBI:37565"/>
        <label>1</label>
    </ligand>
</feature>
<dbReference type="NCBIfam" id="TIGR00231">
    <property type="entry name" value="small_GTP"/>
    <property type="match status" value="2"/>
</dbReference>